<evidence type="ECO:0000313" key="1">
    <source>
        <dbReference type="EMBL" id="MCD7462158.1"/>
    </source>
</evidence>
<feature type="non-terminal residue" evidence="1">
    <location>
        <position position="1"/>
    </location>
</feature>
<proteinExistence type="predicted"/>
<reference evidence="1 2" key="1">
    <citation type="journal article" date="2021" name="BMC Genomics">
        <title>Datura genome reveals duplications of psychoactive alkaloid biosynthetic genes and high mutation rate following tissue culture.</title>
        <authorList>
            <person name="Rajewski A."/>
            <person name="Carter-House D."/>
            <person name="Stajich J."/>
            <person name="Litt A."/>
        </authorList>
    </citation>
    <scope>NUCLEOTIDE SEQUENCE [LARGE SCALE GENOMIC DNA]</scope>
    <source>
        <strain evidence="1">AR-01</strain>
    </source>
</reference>
<protein>
    <submittedName>
        <fullName evidence="1">Uncharacterized protein</fullName>
    </submittedName>
</protein>
<name>A0ABS8STC3_DATST</name>
<keyword evidence="2" id="KW-1185">Reference proteome</keyword>
<gene>
    <name evidence="1" type="ORF">HAX54_047875</name>
</gene>
<accession>A0ABS8STC3</accession>
<dbReference type="EMBL" id="JACEIK010000781">
    <property type="protein sequence ID" value="MCD7462158.1"/>
    <property type="molecule type" value="Genomic_DNA"/>
</dbReference>
<dbReference type="Proteomes" id="UP000823775">
    <property type="component" value="Unassembled WGS sequence"/>
</dbReference>
<comment type="caution">
    <text evidence="1">The sequence shown here is derived from an EMBL/GenBank/DDBJ whole genome shotgun (WGS) entry which is preliminary data.</text>
</comment>
<evidence type="ECO:0000313" key="2">
    <source>
        <dbReference type="Proteomes" id="UP000823775"/>
    </source>
</evidence>
<organism evidence="1 2">
    <name type="scientific">Datura stramonium</name>
    <name type="common">Jimsonweed</name>
    <name type="synonym">Common thornapple</name>
    <dbReference type="NCBI Taxonomy" id="4076"/>
    <lineage>
        <taxon>Eukaryota</taxon>
        <taxon>Viridiplantae</taxon>
        <taxon>Streptophyta</taxon>
        <taxon>Embryophyta</taxon>
        <taxon>Tracheophyta</taxon>
        <taxon>Spermatophyta</taxon>
        <taxon>Magnoliopsida</taxon>
        <taxon>eudicotyledons</taxon>
        <taxon>Gunneridae</taxon>
        <taxon>Pentapetalae</taxon>
        <taxon>asterids</taxon>
        <taxon>lamiids</taxon>
        <taxon>Solanales</taxon>
        <taxon>Solanaceae</taxon>
        <taxon>Solanoideae</taxon>
        <taxon>Datureae</taxon>
        <taxon>Datura</taxon>
    </lineage>
</organism>
<sequence length="82" mass="9509">AAGPSQRMIICHRGTTVAKMYRYSRRREAENKFKLEFQGFSSHYAETRSLRALVGIFKGLSNFLFQDFEHLEVLRKGKAPVE</sequence>